<evidence type="ECO:0000313" key="3">
    <source>
        <dbReference type="Proteomes" id="UP000327493"/>
    </source>
</evidence>
<gene>
    <name evidence="2" type="ORF">FQN60_014936</name>
</gene>
<sequence>MAHNESLVALNGTQISYIGHDCKNIPDFLGDTYGQIARRLDLSFNHLRMLKPSLALDSWATFSAQLDNGEIAFAPWAMYSFFIFSLCLDLWPLGPPKLRTCLYSDVLKHQTVEEEEEKEEAEEEAEEEEEEEGWDKGKDEGKWEEGKESS</sequence>
<dbReference type="AlphaFoldDB" id="A0A5J5CNR1"/>
<proteinExistence type="predicted"/>
<name>A0A5J5CNR1_9PERO</name>
<protein>
    <submittedName>
        <fullName evidence="2">Uncharacterized protein</fullName>
    </submittedName>
</protein>
<keyword evidence="3" id="KW-1185">Reference proteome</keyword>
<reference evidence="2 3" key="1">
    <citation type="submission" date="2019-08" db="EMBL/GenBank/DDBJ databases">
        <title>A chromosome-level genome assembly, high-density linkage maps, and genome scans reveal the genomic architecture of hybrid incompatibilities underlying speciation via character displacement in darters (Percidae: Etheostominae).</title>
        <authorList>
            <person name="Moran R.L."/>
            <person name="Catchen J.M."/>
            <person name="Fuller R.C."/>
        </authorList>
    </citation>
    <scope>NUCLEOTIDE SEQUENCE [LARGE SCALE GENOMIC DNA]</scope>
    <source>
        <strain evidence="2">EspeVRDwgs_2016</strain>
        <tissue evidence="2">Muscle</tissue>
    </source>
</reference>
<feature type="region of interest" description="Disordered" evidence="1">
    <location>
        <begin position="111"/>
        <end position="150"/>
    </location>
</feature>
<evidence type="ECO:0000256" key="1">
    <source>
        <dbReference type="SAM" id="MobiDB-lite"/>
    </source>
</evidence>
<comment type="caution">
    <text evidence="2">The sequence shown here is derived from an EMBL/GenBank/DDBJ whole genome shotgun (WGS) entry which is preliminary data.</text>
</comment>
<dbReference type="Proteomes" id="UP000327493">
    <property type="component" value="Chromosome 17"/>
</dbReference>
<accession>A0A5J5CNR1</accession>
<feature type="compositionally biased region" description="Acidic residues" evidence="1">
    <location>
        <begin position="113"/>
        <end position="133"/>
    </location>
</feature>
<feature type="compositionally biased region" description="Basic and acidic residues" evidence="1">
    <location>
        <begin position="134"/>
        <end position="150"/>
    </location>
</feature>
<dbReference type="EMBL" id="VOFY01000017">
    <property type="protein sequence ID" value="KAA8583728.1"/>
    <property type="molecule type" value="Genomic_DNA"/>
</dbReference>
<organism evidence="2 3">
    <name type="scientific">Etheostoma spectabile</name>
    <name type="common">orangethroat darter</name>
    <dbReference type="NCBI Taxonomy" id="54343"/>
    <lineage>
        <taxon>Eukaryota</taxon>
        <taxon>Metazoa</taxon>
        <taxon>Chordata</taxon>
        <taxon>Craniata</taxon>
        <taxon>Vertebrata</taxon>
        <taxon>Euteleostomi</taxon>
        <taxon>Actinopterygii</taxon>
        <taxon>Neopterygii</taxon>
        <taxon>Teleostei</taxon>
        <taxon>Neoteleostei</taxon>
        <taxon>Acanthomorphata</taxon>
        <taxon>Eupercaria</taxon>
        <taxon>Perciformes</taxon>
        <taxon>Percoidei</taxon>
        <taxon>Percidae</taxon>
        <taxon>Etheostomatinae</taxon>
        <taxon>Etheostoma</taxon>
    </lineage>
</organism>
<evidence type="ECO:0000313" key="2">
    <source>
        <dbReference type="EMBL" id="KAA8583728.1"/>
    </source>
</evidence>